<organism evidence="2 3">
    <name type="scientific">Corchorus olitorius</name>
    <dbReference type="NCBI Taxonomy" id="93759"/>
    <lineage>
        <taxon>Eukaryota</taxon>
        <taxon>Viridiplantae</taxon>
        <taxon>Streptophyta</taxon>
        <taxon>Embryophyta</taxon>
        <taxon>Tracheophyta</taxon>
        <taxon>Spermatophyta</taxon>
        <taxon>Magnoliopsida</taxon>
        <taxon>eudicotyledons</taxon>
        <taxon>Gunneridae</taxon>
        <taxon>Pentapetalae</taxon>
        <taxon>rosids</taxon>
        <taxon>malvids</taxon>
        <taxon>Malvales</taxon>
        <taxon>Malvaceae</taxon>
        <taxon>Grewioideae</taxon>
        <taxon>Apeibeae</taxon>
        <taxon>Corchorus</taxon>
    </lineage>
</organism>
<name>A0A1R3ID61_9ROSI</name>
<dbReference type="OrthoDB" id="1938854at2759"/>
<keyword evidence="3" id="KW-1185">Reference proteome</keyword>
<keyword evidence="1" id="KW-0732">Signal</keyword>
<feature type="chain" id="PRO_5012006169" evidence="1">
    <location>
        <begin position="21"/>
        <end position="65"/>
    </location>
</feature>
<dbReference type="Proteomes" id="UP000187203">
    <property type="component" value="Unassembled WGS sequence"/>
</dbReference>
<gene>
    <name evidence="2" type="ORF">COLO4_24057</name>
</gene>
<comment type="caution">
    <text evidence="2">The sequence shown here is derived from an EMBL/GenBank/DDBJ whole genome shotgun (WGS) entry which is preliminary data.</text>
</comment>
<evidence type="ECO:0000313" key="2">
    <source>
        <dbReference type="EMBL" id="OMO80504.1"/>
    </source>
</evidence>
<dbReference type="AlphaFoldDB" id="A0A1R3ID61"/>
<dbReference type="EMBL" id="AWUE01018425">
    <property type="protein sequence ID" value="OMO80504.1"/>
    <property type="molecule type" value="Genomic_DNA"/>
</dbReference>
<reference evidence="3" key="1">
    <citation type="submission" date="2013-09" db="EMBL/GenBank/DDBJ databases">
        <title>Corchorus olitorius genome sequencing.</title>
        <authorList>
            <person name="Alam M."/>
            <person name="Haque M.S."/>
            <person name="Islam M.S."/>
            <person name="Emdad E.M."/>
            <person name="Islam M.M."/>
            <person name="Ahmed B."/>
            <person name="Halim A."/>
            <person name="Hossen Q.M.M."/>
            <person name="Hossain M.Z."/>
            <person name="Ahmed R."/>
            <person name="Khan M.M."/>
            <person name="Islam R."/>
            <person name="Rashid M.M."/>
            <person name="Khan S.A."/>
            <person name="Rahman M.S."/>
            <person name="Alam M."/>
            <person name="Yahiya A.S."/>
            <person name="Khan M.S."/>
            <person name="Azam M.S."/>
            <person name="Haque T."/>
            <person name="Lashkar M.Z.H."/>
            <person name="Akhand A.I."/>
            <person name="Morshed G."/>
            <person name="Roy S."/>
            <person name="Uddin K.S."/>
            <person name="Rabeya T."/>
            <person name="Hossain A.S."/>
            <person name="Chowdhury A."/>
            <person name="Snigdha A.R."/>
            <person name="Mortoza M.S."/>
            <person name="Matin S.A."/>
            <person name="Hoque S.M.E."/>
            <person name="Islam M.K."/>
            <person name="Roy D.K."/>
            <person name="Haider R."/>
            <person name="Moosa M.M."/>
            <person name="Elias S.M."/>
            <person name="Hasan A.M."/>
            <person name="Jahan S."/>
            <person name="Shafiuddin M."/>
            <person name="Mahmood N."/>
            <person name="Shommy N.S."/>
        </authorList>
    </citation>
    <scope>NUCLEOTIDE SEQUENCE [LARGE SCALE GENOMIC DNA]</scope>
    <source>
        <strain evidence="3">cv. O-4</strain>
    </source>
</reference>
<accession>A0A1R3ID61</accession>
<protein>
    <submittedName>
        <fullName evidence="2">Uncharacterized protein</fullName>
    </submittedName>
</protein>
<proteinExistence type="predicted"/>
<evidence type="ECO:0000256" key="1">
    <source>
        <dbReference type="SAM" id="SignalP"/>
    </source>
</evidence>
<evidence type="ECO:0000313" key="3">
    <source>
        <dbReference type="Proteomes" id="UP000187203"/>
    </source>
</evidence>
<sequence length="65" mass="7407">MKPIFLLFSSLLFLESSDHGLVGGEAADHRWVILVSIIARKIIHLLSKPMEFTGFVVDFFLNLIY</sequence>
<feature type="signal peptide" evidence="1">
    <location>
        <begin position="1"/>
        <end position="20"/>
    </location>
</feature>